<evidence type="ECO:0000256" key="11">
    <source>
        <dbReference type="ARBA" id="ARBA00022840"/>
    </source>
</evidence>
<keyword evidence="11" id="KW-0067">ATP-binding</keyword>
<dbReference type="GO" id="GO:0004140">
    <property type="term" value="F:dephospho-CoA kinase activity"/>
    <property type="evidence" value="ECO:0007669"/>
    <property type="project" value="UniProtKB-EC"/>
</dbReference>
<evidence type="ECO:0000256" key="5">
    <source>
        <dbReference type="ARBA" id="ARBA00022490"/>
    </source>
</evidence>
<comment type="pathway">
    <text evidence="18">Cofactor biosynthesis; coenzyme A biosynthesis; CoA from (R)-pantothenate: step 5/5.</text>
</comment>
<feature type="domain" description="Cytidyltransferase-like" evidence="22">
    <location>
        <begin position="154"/>
        <end position="298"/>
    </location>
</feature>
<dbReference type="PANTHER" id="PTHR10695">
    <property type="entry name" value="DEPHOSPHO-COA KINASE-RELATED"/>
    <property type="match status" value="1"/>
</dbReference>
<dbReference type="AlphaFoldDB" id="A0A6J0CFS3"/>
<dbReference type="KEGG" id="nlo:107228035"/>
<accession>A0A6J0CFS3</accession>
<dbReference type="SUPFAM" id="SSF52374">
    <property type="entry name" value="Nucleotidylyl transferase"/>
    <property type="match status" value="1"/>
</dbReference>
<reference evidence="24" key="1">
    <citation type="submission" date="2025-08" db="UniProtKB">
        <authorList>
            <consortium name="RefSeq"/>
        </authorList>
    </citation>
    <scope>IDENTIFICATION</scope>
    <source>
        <tissue evidence="24">Thorax and Abdomen</tissue>
    </source>
</reference>
<dbReference type="GO" id="GO:0005524">
    <property type="term" value="F:ATP binding"/>
    <property type="evidence" value="ECO:0007669"/>
    <property type="project" value="UniProtKB-KW"/>
</dbReference>
<evidence type="ECO:0000256" key="3">
    <source>
        <dbReference type="ARBA" id="ARBA00011245"/>
    </source>
</evidence>
<dbReference type="PROSITE" id="PS51219">
    <property type="entry name" value="DPCK"/>
    <property type="match status" value="1"/>
</dbReference>
<name>A0A6J0CFS3_NEOLC</name>
<evidence type="ECO:0000256" key="20">
    <source>
        <dbReference type="ARBA" id="ARBA00066359"/>
    </source>
</evidence>
<dbReference type="FunFam" id="3.40.50.620:FF:000089">
    <property type="entry name" value="Bifunctional coenzyme A synthase"/>
    <property type="match status" value="1"/>
</dbReference>
<keyword evidence="8" id="KW-0548">Nucleotidyltransferase</keyword>
<dbReference type="CDD" id="cd02022">
    <property type="entry name" value="DPCK"/>
    <property type="match status" value="1"/>
</dbReference>
<dbReference type="GO" id="GO:0015937">
    <property type="term" value="P:coenzyme A biosynthetic process"/>
    <property type="evidence" value="ECO:0007669"/>
    <property type="project" value="InterPro"/>
</dbReference>
<keyword evidence="13" id="KW-0511">Multifunctional enzyme</keyword>
<evidence type="ECO:0000256" key="14">
    <source>
        <dbReference type="ARBA" id="ARBA00051310"/>
    </source>
</evidence>
<comment type="pathway">
    <text evidence="17">Cofactor biosynthesis; coenzyme A biosynthesis; CoA from (R)-pantothenate: step 4/5.</text>
</comment>
<dbReference type="FunFam" id="3.40.50.300:FF:000899">
    <property type="entry name" value="Bifunctional coenzyme A synthase"/>
    <property type="match status" value="1"/>
</dbReference>
<evidence type="ECO:0000256" key="8">
    <source>
        <dbReference type="ARBA" id="ARBA00022695"/>
    </source>
</evidence>
<dbReference type="NCBIfam" id="TIGR00152">
    <property type="entry name" value="dephospho-CoA kinase"/>
    <property type="match status" value="1"/>
</dbReference>
<keyword evidence="23" id="KW-1185">Reference proteome</keyword>
<dbReference type="NCBIfam" id="NF001985">
    <property type="entry name" value="PRK00777.1"/>
    <property type="match status" value="1"/>
</dbReference>
<dbReference type="RefSeq" id="XP_015524864.1">
    <property type="nucleotide sequence ID" value="XM_015669378.2"/>
</dbReference>
<dbReference type="Proteomes" id="UP000829291">
    <property type="component" value="Chromosome 5"/>
</dbReference>
<dbReference type="InterPro" id="IPR004821">
    <property type="entry name" value="Cyt_trans-like"/>
</dbReference>
<evidence type="ECO:0000256" key="16">
    <source>
        <dbReference type="ARBA" id="ARBA00059677"/>
    </source>
</evidence>
<dbReference type="Pfam" id="PF01467">
    <property type="entry name" value="CTP_transf_like"/>
    <property type="match status" value="1"/>
</dbReference>
<evidence type="ECO:0000256" key="1">
    <source>
        <dbReference type="ARBA" id="ARBA00004305"/>
    </source>
</evidence>
<evidence type="ECO:0000256" key="12">
    <source>
        <dbReference type="ARBA" id="ARBA00023128"/>
    </source>
</evidence>
<evidence type="ECO:0000256" key="6">
    <source>
        <dbReference type="ARBA" id="ARBA00022553"/>
    </source>
</evidence>
<dbReference type="PANTHER" id="PTHR10695:SF46">
    <property type="entry name" value="BIFUNCTIONAL COENZYME A SYNTHASE-RELATED"/>
    <property type="match status" value="1"/>
</dbReference>
<dbReference type="EC" id="2.7.7.3" evidence="4"/>
<comment type="function">
    <text evidence="16">Bifunctional enzyme that catalyzes the fourth and fifth sequential steps of CoA biosynthetic pathway. The fourth reaction is catalyzed by the phosphopantetheine adenylyltransferase, coded by the coaD domain; the fifth reaction is catalyzed by the dephospho-CoA kinase, coded by the coaE domain. May act as a point of CoA biosynthesis regulation.</text>
</comment>
<dbReference type="OrthoDB" id="330671at2759"/>
<gene>
    <name evidence="24" type="primary">LOC107228035</name>
</gene>
<evidence type="ECO:0000256" key="2">
    <source>
        <dbReference type="ARBA" id="ARBA00004496"/>
    </source>
</evidence>
<comment type="catalytic activity">
    <reaction evidence="15">
        <text>3'-dephospho-CoA + ATP = ADP + CoA + H(+)</text>
        <dbReference type="Rhea" id="RHEA:18245"/>
        <dbReference type="ChEBI" id="CHEBI:15378"/>
        <dbReference type="ChEBI" id="CHEBI:30616"/>
        <dbReference type="ChEBI" id="CHEBI:57287"/>
        <dbReference type="ChEBI" id="CHEBI:57328"/>
        <dbReference type="ChEBI" id="CHEBI:456216"/>
        <dbReference type="EC" id="2.7.1.24"/>
    </reaction>
    <physiologicalReaction direction="left-to-right" evidence="15">
        <dbReference type="Rhea" id="RHEA:18246"/>
    </physiologicalReaction>
</comment>
<evidence type="ECO:0000259" key="22">
    <source>
        <dbReference type="Pfam" id="PF01467"/>
    </source>
</evidence>
<dbReference type="GO" id="GO:0005759">
    <property type="term" value="C:mitochondrial matrix"/>
    <property type="evidence" value="ECO:0007669"/>
    <property type="project" value="UniProtKB-SubCell"/>
</dbReference>
<dbReference type="GO" id="GO:0004595">
    <property type="term" value="F:pantetheine-phosphate adenylyltransferase activity"/>
    <property type="evidence" value="ECO:0007669"/>
    <property type="project" value="UniProtKB-EC"/>
</dbReference>
<dbReference type="InterPro" id="IPR027417">
    <property type="entry name" value="P-loop_NTPase"/>
</dbReference>
<evidence type="ECO:0000256" key="7">
    <source>
        <dbReference type="ARBA" id="ARBA00022679"/>
    </source>
</evidence>
<keyword evidence="10" id="KW-0418">Kinase</keyword>
<evidence type="ECO:0000256" key="15">
    <source>
        <dbReference type="ARBA" id="ARBA00051912"/>
    </source>
</evidence>
<evidence type="ECO:0000256" key="19">
    <source>
        <dbReference type="ARBA" id="ARBA00061673"/>
    </source>
</evidence>
<dbReference type="EC" id="2.7.1.24" evidence="20"/>
<comment type="subcellular location">
    <subcellularLocation>
        <location evidence="2">Cytoplasm</location>
    </subcellularLocation>
    <subcellularLocation>
        <location evidence="1">Mitochondrion matrix</location>
    </subcellularLocation>
</comment>
<evidence type="ECO:0000256" key="21">
    <source>
        <dbReference type="ARBA" id="ARBA00067394"/>
    </source>
</evidence>
<dbReference type="Gene3D" id="3.40.50.300">
    <property type="entry name" value="P-loop containing nucleotide triphosphate hydrolases"/>
    <property type="match status" value="1"/>
</dbReference>
<evidence type="ECO:0000256" key="13">
    <source>
        <dbReference type="ARBA" id="ARBA00023268"/>
    </source>
</evidence>
<evidence type="ECO:0000256" key="18">
    <source>
        <dbReference type="ARBA" id="ARBA00060696"/>
    </source>
</evidence>
<keyword evidence="6" id="KW-0597">Phosphoprotein</keyword>
<comment type="subunit">
    <text evidence="3">Monomer.</text>
</comment>
<dbReference type="Pfam" id="PF01121">
    <property type="entry name" value="CoaE"/>
    <property type="match status" value="1"/>
</dbReference>
<organism evidence="24">
    <name type="scientific">Neodiprion lecontei</name>
    <name type="common">Redheaded pine sawfly</name>
    <dbReference type="NCBI Taxonomy" id="441921"/>
    <lineage>
        <taxon>Eukaryota</taxon>
        <taxon>Metazoa</taxon>
        <taxon>Ecdysozoa</taxon>
        <taxon>Arthropoda</taxon>
        <taxon>Hexapoda</taxon>
        <taxon>Insecta</taxon>
        <taxon>Pterygota</taxon>
        <taxon>Neoptera</taxon>
        <taxon>Endopterygota</taxon>
        <taxon>Hymenoptera</taxon>
        <taxon>Tenthredinoidea</taxon>
        <taxon>Diprionidae</taxon>
        <taxon>Diprioninae</taxon>
        <taxon>Neodiprion</taxon>
    </lineage>
</organism>
<dbReference type="InParanoid" id="A0A6J0CFS3"/>
<keyword evidence="5" id="KW-0963">Cytoplasm</keyword>
<dbReference type="NCBIfam" id="TIGR00125">
    <property type="entry name" value="cyt_tran_rel"/>
    <property type="match status" value="1"/>
</dbReference>
<dbReference type="InterPro" id="IPR014729">
    <property type="entry name" value="Rossmann-like_a/b/a_fold"/>
</dbReference>
<dbReference type="CTD" id="38647"/>
<evidence type="ECO:0000256" key="4">
    <source>
        <dbReference type="ARBA" id="ARBA00012392"/>
    </source>
</evidence>
<evidence type="ECO:0000313" key="23">
    <source>
        <dbReference type="Proteomes" id="UP000829291"/>
    </source>
</evidence>
<evidence type="ECO:0000256" key="17">
    <source>
        <dbReference type="ARBA" id="ARBA00060565"/>
    </source>
</evidence>
<sequence length="520" mass="58523">MVNTGLLILTNATKVSKILPVIKKHVLKTLYIQYFPERNLLLSGNYKPRWQGPKYAQTISRIYSIASSHSPSLDVRVLLSGIKNPSTPIINTKKPVEMVIFDQTYTNNDAVSFIQDYLANTCMGCSFITCDEKAVEKNEDDITPVDDLLYKNVVLGGTFDRLHNGHKILLSRAVLKCTQKLTVGVTDTNMLLSKILWELIEPTEKRIERVKEFLEDIDPSLAYDIVSINDMYGPTKDDPSFEMIVVSEETVRGGDKINEVRVKKGLNKLAMDVIRLEADPHYQEHEEEKLSSSNYRMRLLGTRLKDPVIKDKPLKPYIIGLTGGIASGKSSVGEKLKNLGAALVNCDKIAHDLYAPGKLCFNIIVENFGNNVLNQDGFIDRKALGKIVFNDKAQLEKLNSLVWPAILEQAKTEIDKLYKEGYEIIVMEAAVLIQAGWLSVCHEIWTCIIPKEEAIKRVMERNGLTESEAKSRVEAQPSNTEQINSANVVVSTMWSHSVTQKQIQKAWDLLKTYLARYSSS</sequence>
<keyword evidence="12" id="KW-0496">Mitochondrion</keyword>
<dbReference type="GeneID" id="107228035"/>
<evidence type="ECO:0000256" key="10">
    <source>
        <dbReference type="ARBA" id="ARBA00022777"/>
    </source>
</evidence>
<comment type="similarity">
    <text evidence="19">In the central section; belongs to the eukaryotic CoaD family.</text>
</comment>
<evidence type="ECO:0000256" key="9">
    <source>
        <dbReference type="ARBA" id="ARBA00022741"/>
    </source>
</evidence>
<proteinExistence type="inferred from homology"/>
<dbReference type="HAMAP" id="MF_00376">
    <property type="entry name" value="Dephospho_CoA_kinase"/>
    <property type="match status" value="1"/>
</dbReference>
<evidence type="ECO:0000313" key="24">
    <source>
        <dbReference type="RefSeq" id="XP_015524864.1"/>
    </source>
</evidence>
<dbReference type="SUPFAM" id="SSF52540">
    <property type="entry name" value="P-loop containing nucleoside triphosphate hydrolases"/>
    <property type="match status" value="1"/>
</dbReference>
<dbReference type="Gene3D" id="3.40.50.620">
    <property type="entry name" value="HUPs"/>
    <property type="match status" value="1"/>
</dbReference>
<keyword evidence="9" id="KW-0547">Nucleotide-binding</keyword>
<keyword evidence="7" id="KW-0808">Transferase</keyword>
<comment type="catalytic activity">
    <reaction evidence="14">
        <text>(R)-4'-phosphopantetheine + ATP + H(+) = 3'-dephospho-CoA + diphosphate</text>
        <dbReference type="Rhea" id="RHEA:19801"/>
        <dbReference type="ChEBI" id="CHEBI:15378"/>
        <dbReference type="ChEBI" id="CHEBI:30616"/>
        <dbReference type="ChEBI" id="CHEBI:33019"/>
        <dbReference type="ChEBI" id="CHEBI:57328"/>
        <dbReference type="ChEBI" id="CHEBI:61723"/>
        <dbReference type="EC" id="2.7.7.3"/>
    </reaction>
    <physiologicalReaction direction="left-to-right" evidence="14">
        <dbReference type="Rhea" id="RHEA:19802"/>
    </physiologicalReaction>
</comment>
<dbReference type="FunCoup" id="A0A6J0CFS3">
    <property type="interactions" value="1467"/>
</dbReference>
<dbReference type="InterPro" id="IPR001977">
    <property type="entry name" value="Depp_CoAkinase"/>
</dbReference>
<protein>
    <recommendedName>
        <fullName evidence="21">Bifunctional coenzyme A synthase</fullName>
        <ecNumber evidence="20">2.7.1.24</ecNumber>
        <ecNumber evidence="4">2.7.7.3</ecNumber>
    </recommendedName>
</protein>
<dbReference type="CDD" id="cd02164">
    <property type="entry name" value="PPAT_CoAS"/>
    <property type="match status" value="1"/>
</dbReference>